<evidence type="ECO:0000256" key="1">
    <source>
        <dbReference type="SAM" id="MobiDB-lite"/>
    </source>
</evidence>
<feature type="compositionally biased region" description="Polar residues" evidence="1">
    <location>
        <begin position="1"/>
        <end position="18"/>
    </location>
</feature>
<organism evidence="2 3">
    <name type="scientific">Rhizoctonia solani</name>
    <dbReference type="NCBI Taxonomy" id="456999"/>
    <lineage>
        <taxon>Eukaryota</taxon>
        <taxon>Fungi</taxon>
        <taxon>Dikarya</taxon>
        <taxon>Basidiomycota</taxon>
        <taxon>Agaricomycotina</taxon>
        <taxon>Agaricomycetes</taxon>
        <taxon>Cantharellales</taxon>
        <taxon>Ceratobasidiaceae</taxon>
        <taxon>Rhizoctonia</taxon>
    </lineage>
</organism>
<evidence type="ECO:0000313" key="3">
    <source>
        <dbReference type="Proteomes" id="UP000044841"/>
    </source>
</evidence>
<feature type="region of interest" description="Disordered" evidence="1">
    <location>
        <begin position="119"/>
        <end position="139"/>
    </location>
</feature>
<dbReference type="AlphaFoldDB" id="A0A0K6FRV0"/>
<feature type="region of interest" description="Disordered" evidence="1">
    <location>
        <begin position="1"/>
        <end position="21"/>
    </location>
</feature>
<reference evidence="2 3" key="1">
    <citation type="submission" date="2015-07" db="EMBL/GenBank/DDBJ databases">
        <authorList>
            <person name="Noorani M."/>
        </authorList>
    </citation>
    <scope>NUCLEOTIDE SEQUENCE [LARGE SCALE GENOMIC DNA]</scope>
    <source>
        <strain evidence="2">BBA 69670</strain>
    </source>
</reference>
<dbReference type="Proteomes" id="UP000044841">
    <property type="component" value="Unassembled WGS sequence"/>
</dbReference>
<sequence>MTSSVGPPVLNITSTSLGDNPAPIINDDRHNLNALSYSISPTPDTLHISSTNHINILTGQAPTPNDLAATTNEDLYSLEWPSSFPDPQEYTDLHSIPQDQIHTAFSRISLPPSGFTSQLLTPPTETKGSGPPDITQGSMATHYPLDMARSNQRPAIDSPNLPLRPRSPRLRTACGSDSQIAGSNGNWPFYDPEEDVDEDPEDVLVLDLEVQSNSVIRFALLYVPAFPAQLF</sequence>
<keyword evidence="3" id="KW-1185">Reference proteome</keyword>
<gene>
    <name evidence="2" type="ORF">RSOLAG22IIIB_08239</name>
</gene>
<evidence type="ECO:0000313" key="2">
    <source>
        <dbReference type="EMBL" id="CUA68985.1"/>
    </source>
</evidence>
<name>A0A0K6FRV0_9AGAM</name>
<proteinExistence type="predicted"/>
<protein>
    <submittedName>
        <fullName evidence="2">Uncharacterized protein</fullName>
    </submittedName>
</protein>
<dbReference type="EMBL" id="CYGV01000624">
    <property type="protein sequence ID" value="CUA68985.1"/>
    <property type="molecule type" value="Genomic_DNA"/>
</dbReference>
<accession>A0A0K6FRV0</accession>